<dbReference type="InterPro" id="IPR036249">
    <property type="entry name" value="Thioredoxin-like_sf"/>
</dbReference>
<dbReference type="CDD" id="cd03177">
    <property type="entry name" value="GST_C_Delta_Epsilon"/>
    <property type="match status" value="1"/>
</dbReference>
<dbReference type="SFLD" id="SFLDS00019">
    <property type="entry name" value="Glutathione_Transferase_(cytos"/>
    <property type="match status" value="1"/>
</dbReference>
<dbReference type="Gene3D" id="3.40.30.10">
    <property type="entry name" value="Glutaredoxin"/>
    <property type="match status" value="1"/>
</dbReference>
<dbReference type="EMBL" id="UFQT01000045">
    <property type="protein sequence ID" value="SSX18836.1"/>
    <property type="molecule type" value="Genomic_DNA"/>
</dbReference>
<dbReference type="InterPro" id="IPR004045">
    <property type="entry name" value="Glutathione_S-Trfase_N"/>
</dbReference>
<dbReference type="SFLD" id="SFLDG00358">
    <property type="entry name" value="Main_(cytGST)"/>
    <property type="match status" value="1"/>
</dbReference>
<dbReference type="FunFam" id="1.20.1050.10:FF:000007">
    <property type="entry name" value="Glutathione S-transferase 1-1"/>
    <property type="match status" value="1"/>
</dbReference>
<comment type="similarity">
    <text evidence="1">Belongs to the GST superfamily. Theta family.</text>
</comment>
<dbReference type="InterPro" id="IPR036282">
    <property type="entry name" value="Glutathione-S-Trfase_C_sf"/>
</dbReference>
<dbReference type="SUPFAM" id="SSF47616">
    <property type="entry name" value="GST C-terminal domain-like"/>
    <property type="match status" value="1"/>
</dbReference>
<accession>A0A336LLK3</accession>
<dbReference type="VEuPathDB" id="VectorBase:CSON010976"/>
<dbReference type="GO" id="GO:0006749">
    <property type="term" value="P:glutathione metabolic process"/>
    <property type="evidence" value="ECO:0007669"/>
    <property type="project" value="TreeGrafter"/>
</dbReference>
<dbReference type="PROSITE" id="PS50405">
    <property type="entry name" value="GST_CTER"/>
    <property type="match status" value="1"/>
</dbReference>
<dbReference type="PANTHER" id="PTHR43969">
    <property type="entry name" value="GLUTATHIONE S TRANSFERASE D10, ISOFORM A-RELATED"/>
    <property type="match status" value="1"/>
</dbReference>
<sequence length="228" mass="26039">MKFLFNLNEIGPNFLKLRPPARAVVLAIRYLEINDIELKLCRTYMGENQEPEFVKKNPQKTVPFLDDNGFYLSESRAILYYLAKARAPESTLLGRFPKKSALIHQRLDYELGTIGPIAAQIFRSVFQGKTTIVDPELRDKLYGALNLVDDFLTKTAYIADNFVSIADFSYLANISTFVHCGAPIQTKFPNIWTWYQRCKSLAGYEENEEGARSIGNMFKGKLTEPFDN</sequence>
<evidence type="ECO:0000313" key="9">
    <source>
        <dbReference type="EMBL" id="SSX18836.1"/>
    </source>
</evidence>
<dbReference type="GO" id="GO:0004364">
    <property type="term" value="F:glutathione transferase activity"/>
    <property type="evidence" value="ECO:0007669"/>
    <property type="project" value="UniProtKB-EC"/>
</dbReference>
<gene>
    <name evidence="9" type="primary">CSON010976</name>
</gene>
<feature type="domain" description="GST N-terminal" evidence="7">
    <location>
        <begin position="8"/>
        <end position="90"/>
    </location>
</feature>
<reference evidence="9" key="1">
    <citation type="submission" date="2018-07" db="EMBL/GenBank/DDBJ databases">
        <authorList>
            <person name="Quirk P.G."/>
            <person name="Krulwich T.A."/>
        </authorList>
    </citation>
    <scope>NUCLEOTIDE SEQUENCE</scope>
</reference>
<dbReference type="InterPro" id="IPR040079">
    <property type="entry name" value="Glutathione_S-Trfase"/>
</dbReference>
<evidence type="ECO:0000256" key="3">
    <source>
        <dbReference type="ARBA" id="ARBA00012452"/>
    </source>
</evidence>
<comment type="subunit">
    <text evidence="2">Homodimer.</text>
</comment>
<dbReference type="Pfam" id="PF02798">
    <property type="entry name" value="GST_N"/>
    <property type="match status" value="1"/>
</dbReference>
<organism evidence="9">
    <name type="scientific">Culicoides sonorensis</name>
    <name type="common">Biting midge</name>
    <dbReference type="NCBI Taxonomy" id="179676"/>
    <lineage>
        <taxon>Eukaryota</taxon>
        <taxon>Metazoa</taxon>
        <taxon>Ecdysozoa</taxon>
        <taxon>Arthropoda</taxon>
        <taxon>Hexapoda</taxon>
        <taxon>Insecta</taxon>
        <taxon>Pterygota</taxon>
        <taxon>Neoptera</taxon>
        <taxon>Endopterygota</taxon>
        <taxon>Diptera</taxon>
        <taxon>Nematocera</taxon>
        <taxon>Chironomoidea</taxon>
        <taxon>Ceratopogonidae</taxon>
        <taxon>Ceratopogoninae</taxon>
        <taxon>Culicoides</taxon>
        <taxon>Monoculicoides</taxon>
    </lineage>
</organism>
<protein>
    <recommendedName>
        <fullName evidence="3">glutathione transferase</fullName>
        <ecNumber evidence="3">2.5.1.18</ecNumber>
    </recommendedName>
    <alternativeName>
        <fullName evidence="5">GST class-theta</fullName>
    </alternativeName>
</protein>
<evidence type="ECO:0000259" key="8">
    <source>
        <dbReference type="PROSITE" id="PS50405"/>
    </source>
</evidence>
<proteinExistence type="inferred from homology"/>
<dbReference type="InterPro" id="IPR010987">
    <property type="entry name" value="Glutathione-S-Trfase_C-like"/>
</dbReference>
<dbReference type="Gene3D" id="1.20.1050.10">
    <property type="match status" value="1"/>
</dbReference>
<dbReference type="AlphaFoldDB" id="A0A336LLK3"/>
<evidence type="ECO:0000256" key="2">
    <source>
        <dbReference type="ARBA" id="ARBA00011738"/>
    </source>
</evidence>
<name>A0A336LLK3_CULSO</name>
<dbReference type="SUPFAM" id="SSF52833">
    <property type="entry name" value="Thioredoxin-like"/>
    <property type="match status" value="1"/>
</dbReference>
<evidence type="ECO:0000256" key="4">
    <source>
        <dbReference type="ARBA" id="ARBA00022679"/>
    </source>
</evidence>
<evidence type="ECO:0000256" key="1">
    <source>
        <dbReference type="ARBA" id="ARBA00009899"/>
    </source>
</evidence>
<keyword evidence="4" id="KW-0808">Transferase</keyword>
<evidence type="ECO:0000259" key="7">
    <source>
        <dbReference type="PROSITE" id="PS50404"/>
    </source>
</evidence>
<feature type="domain" description="GST C-terminal" evidence="8">
    <location>
        <begin position="96"/>
        <end position="226"/>
    </location>
</feature>
<dbReference type="PROSITE" id="PS50404">
    <property type="entry name" value="GST_NTER"/>
    <property type="match status" value="1"/>
</dbReference>
<dbReference type="EC" id="2.5.1.18" evidence="3"/>
<dbReference type="PANTHER" id="PTHR43969:SF9">
    <property type="entry name" value="GLUTATHIONE S TRANSFERASE D10, ISOFORM A-RELATED"/>
    <property type="match status" value="1"/>
</dbReference>
<evidence type="ECO:0000256" key="6">
    <source>
        <dbReference type="ARBA" id="ARBA00047960"/>
    </source>
</evidence>
<evidence type="ECO:0000256" key="5">
    <source>
        <dbReference type="ARBA" id="ARBA00041523"/>
    </source>
</evidence>
<comment type="catalytic activity">
    <reaction evidence="6">
        <text>RX + glutathione = an S-substituted glutathione + a halide anion + H(+)</text>
        <dbReference type="Rhea" id="RHEA:16437"/>
        <dbReference type="ChEBI" id="CHEBI:15378"/>
        <dbReference type="ChEBI" id="CHEBI:16042"/>
        <dbReference type="ChEBI" id="CHEBI:17792"/>
        <dbReference type="ChEBI" id="CHEBI:57925"/>
        <dbReference type="ChEBI" id="CHEBI:90779"/>
        <dbReference type="EC" id="2.5.1.18"/>
    </reaction>
</comment>